<evidence type="ECO:0000256" key="5">
    <source>
        <dbReference type="ARBA" id="ARBA00022840"/>
    </source>
</evidence>
<evidence type="ECO:0000256" key="8">
    <source>
        <dbReference type="RuleBase" id="RU000384"/>
    </source>
</evidence>
<name>A0A077ZPK2_STYLE</name>
<dbReference type="FunFam" id="3.30.590.10:FF:000004">
    <property type="entry name" value="Glutamine synthetase"/>
    <property type="match status" value="1"/>
</dbReference>
<evidence type="ECO:0000313" key="12">
    <source>
        <dbReference type="Proteomes" id="UP000039865"/>
    </source>
</evidence>
<dbReference type="Gene3D" id="3.30.590.10">
    <property type="entry name" value="Glutamine synthetase/guanido kinase, catalytic domain"/>
    <property type="match status" value="1"/>
</dbReference>
<evidence type="ECO:0000256" key="7">
    <source>
        <dbReference type="PROSITE-ProRule" id="PRU01330"/>
    </source>
</evidence>
<keyword evidence="12" id="KW-1185">Reference proteome</keyword>
<dbReference type="InterPro" id="IPR014746">
    <property type="entry name" value="Gln_synth/guanido_kin_cat_dom"/>
</dbReference>
<dbReference type="PANTHER" id="PTHR20852">
    <property type="entry name" value="GLUTAMINE SYNTHETASE"/>
    <property type="match status" value="1"/>
</dbReference>
<feature type="domain" description="GS catalytic" evidence="10">
    <location>
        <begin position="117"/>
        <end position="391"/>
    </location>
</feature>
<reference evidence="11 12" key="1">
    <citation type="submission" date="2014-06" db="EMBL/GenBank/DDBJ databases">
        <authorList>
            <person name="Swart Estienne"/>
        </authorList>
    </citation>
    <scope>NUCLEOTIDE SEQUENCE [LARGE SCALE GENOMIC DNA]</scope>
    <source>
        <strain evidence="11 12">130c</strain>
    </source>
</reference>
<dbReference type="GO" id="GO:0006542">
    <property type="term" value="P:glutamine biosynthetic process"/>
    <property type="evidence" value="ECO:0007669"/>
    <property type="project" value="InterPro"/>
</dbReference>
<keyword evidence="5" id="KW-0067">ATP-binding</keyword>
<dbReference type="SMART" id="SM01230">
    <property type="entry name" value="Gln-synt_C"/>
    <property type="match status" value="1"/>
</dbReference>
<dbReference type="PROSITE" id="PS51986">
    <property type="entry name" value="GS_BETA_GRASP"/>
    <property type="match status" value="1"/>
</dbReference>
<dbReference type="InParanoid" id="A0A077ZPK2"/>
<dbReference type="InterPro" id="IPR027302">
    <property type="entry name" value="Gln_synth_N_conserv_site"/>
</dbReference>
<dbReference type="InterPro" id="IPR008146">
    <property type="entry name" value="Gln_synth_cat_dom"/>
</dbReference>
<dbReference type="EMBL" id="CCKQ01000328">
    <property type="protein sequence ID" value="CDW71389.1"/>
    <property type="molecule type" value="Genomic_DNA"/>
</dbReference>
<dbReference type="Pfam" id="PF00120">
    <property type="entry name" value="Gln-synt_C"/>
    <property type="match status" value="2"/>
</dbReference>
<dbReference type="EC" id="6.3.1.2" evidence="2"/>
<dbReference type="SUPFAM" id="SSF55931">
    <property type="entry name" value="Glutamine synthetase/guanido kinase"/>
    <property type="match status" value="1"/>
</dbReference>
<dbReference type="AlphaFoldDB" id="A0A077ZPK2"/>
<organism evidence="11 12">
    <name type="scientific">Stylonychia lemnae</name>
    <name type="common">Ciliate</name>
    <dbReference type="NCBI Taxonomy" id="5949"/>
    <lineage>
        <taxon>Eukaryota</taxon>
        <taxon>Sar</taxon>
        <taxon>Alveolata</taxon>
        <taxon>Ciliophora</taxon>
        <taxon>Intramacronucleata</taxon>
        <taxon>Spirotrichea</taxon>
        <taxon>Stichotrichia</taxon>
        <taxon>Sporadotrichida</taxon>
        <taxon>Oxytrichidae</taxon>
        <taxon>Stylonychinae</taxon>
        <taxon>Stylonychia</taxon>
    </lineage>
</organism>
<proteinExistence type="inferred from homology"/>
<comment type="similarity">
    <text evidence="1 7 8">Belongs to the glutamine synthetase family.</text>
</comment>
<dbReference type="GO" id="GO:0004356">
    <property type="term" value="F:glutamine synthetase activity"/>
    <property type="evidence" value="ECO:0007669"/>
    <property type="project" value="UniProtKB-EC"/>
</dbReference>
<dbReference type="GO" id="GO:0005737">
    <property type="term" value="C:cytoplasm"/>
    <property type="evidence" value="ECO:0007669"/>
    <property type="project" value="TreeGrafter"/>
</dbReference>
<dbReference type="InterPro" id="IPR008147">
    <property type="entry name" value="Gln_synt_N"/>
</dbReference>
<gene>
    <name evidence="11" type="primary">Contig8397.g8955</name>
    <name evidence="11" type="ORF">STYLEM_332</name>
</gene>
<evidence type="ECO:0000256" key="1">
    <source>
        <dbReference type="ARBA" id="ARBA00009897"/>
    </source>
</evidence>
<evidence type="ECO:0000256" key="3">
    <source>
        <dbReference type="ARBA" id="ARBA00022598"/>
    </source>
</evidence>
<dbReference type="OrthoDB" id="1936100at2759"/>
<dbReference type="SUPFAM" id="SSF54368">
    <property type="entry name" value="Glutamine synthetase, N-terminal domain"/>
    <property type="match status" value="1"/>
</dbReference>
<evidence type="ECO:0000256" key="6">
    <source>
        <dbReference type="ARBA" id="ARBA00049436"/>
    </source>
</evidence>
<accession>A0A077ZPK2</accession>
<evidence type="ECO:0000259" key="10">
    <source>
        <dbReference type="PROSITE" id="PS51987"/>
    </source>
</evidence>
<dbReference type="GO" id="GO:0005524">
    <property type="term" value="F:ATP binding"/>
    <property type="evidence" value="ECO:0007669"/>
    <property type="project" value="UniProtKB-KW"/>
</dbReference>
<dbReference type="OMA" id="DRRPNAN"/>
<keyword evidence="3" id="KW-0436">Ligase</keyword>
<sequence>MSRDAQQLFRFYQDLSHLTQRGSTIAEYVWIDGSGITLRSKAKTITKKVEKLEDIPDWNYDGSSCYQASTHNSEVIMKPIAFYPDPFREGDNIIVLTETFVWADDTFKTLVPANTNFRHFAKRIFESGDHEKPWFGIEQEYSLLETKNKFVIKPLGWPSSGFPGPQGPYYCSVGANNCYGRAIMDAHYKACLFSGVKISGTNCEVMPGQWEYQVGPCEGIEAGDMLWVSRYLLGRVAEDFGVSVSFEPKLFKDWNGAGCHTNFSTTTMRAGTGGMDYIHGLMERMSSKHREHIELYGDNTKRLTGHHETSDPTKFSYGAGNRAASVRIPTSTAADNGRGYIEDRRPASDIDPYVVGAAIIDTCILDESLLKPLYEHYTAWKAWRPTAGIEE</sequence>
<dbReference type="InterPro" id="IPR036651">
    <property type="entry name" value="Gln_synt_N_sf"/>
</dbReference>
<comment type="catalytic activity">
    <reaction evidence="6">
        <text>L-glutamate + NH4(+) + ATP = L-glutamine + ADP + phosphate + H(+)</text>
        <dbReference type="Rhea" id="RHEA:16169"/>
        <dbReference type="ChEBI" id="CHEBI:15378"/>
        <dbReference type="ChEBI" id="CHEBI:28938"/>
        <dbReference type="ChEBI" id="CHEBI:29985"/>
        <dbReference type="ChEBI" id="CHEBI:30616"/>
        <dbReference type="ChEBI" id="CHEBI:43474"/>
        <dbReference type="ChEBI" id="CHEBI:58359"/>
        <dbReference type="ChEBI" id="CHEBI:456216"/>
        <dbReference type="EC" id="6.3.1.2"/>
    </reaction>
</comment>
<evidence type="ECO:0000259" key="9">
    <source>
        <dbReference type="PROSITE" id="PS51986"/>
    </source>
</evidence>
<dbReference type="Proteomes" id="UP000039865">
    <property type="component" value="Unassembled WGS sequence"/>
</dbReference>
<dbReference type="PROSITE" id="PS51987">
    <property type="entry name" value="GS_CATALYTIC"/>
    <property type="match status" value="1"/>
</dbReference>
<dbReference type="Gene3D" id="3.10.20.70">
    <property type="entry name" value="Glutamine synthetase, N-terminal domain"/>
    <property type="match status" value="1"/>
</dbReference>
<feature type="domain" description="GS beta-grasp" evidence="9">
    <location>
        <begin position="24"/>
        <end position="105"/>
    </location>
</feature>
<evidence type="ECO:0000256" key="2">
    <source>
        <dbReference type="ARBA" id="ARBA00012937"/>
    </source>
</evidence>
<protein>
    <recommendedName>
        <fullName evidence="2">glutamine synthetase</fullName>
        <ecNumber evidence="2">6.3.1.2</ecNumber>
    </recommendedName>
</protein>
<dbReference type="PROSITE" id="PS00180">
    <property type="entry name" value="GLNA_1"/>
    <property type="match status" value="1"/>
</dbReference>
<keyword evidence="4" id="KW-0547">Nucleotide-binding</keyword>
<dbReference type="PANTHER" id="PTHR20852:SF57">
    <property type="entry name" value="GLUTAMINE SYNTHETASE 2 CYTOPLASMIC"/>
    <property type="match status" value="1"/>
</dbReference>
<evidence type="ECO:0000313" key="11">
    <source>
        <dbReference type="EMBL" id="CDW71389.1"/>
    </source>
</evidence>
<dbReference type="InterPro" id="IPR050292">
    <property type="entry name" value="Glutamine_Synthetase"/>
</dbReference>
<evidence type="ECO:0000256" key="4">
    <source>
        <dbReference type="ARBA" id="ARBA00022741"/>
    </source>
</evidence>